<dbReference type="AlphaFoldDB" id="A0A5B8FH17"/>
<dbReference type="EMBL" id="CP040818">
    <property type="protein sequence ID" value="QDL91498.1"/>
    <property type="molecule type" value="Genomic_DNA"/>
</dbReference>
<protein>
    <recommendedName>
        <fullName evidence="5">Phage tail protein</fullName>
    </recommendedName>
</protein>
<sequence>MANEVAVKGKDSRMSINDGSGFVELEKQNEGTLSPGVSASSKKHKVGQTPIRTEAGMSFTTTFTKTRPLFPGQSLAYAAHESGELVQVKIADQSPGGEVWTGTAMIVLGDEASGTSGETVDVPVTVTFDGAPAKTVTPAP</sequence>
<reference evidence="2 4" key="1">
    <citation type="submission" date="2019-06" db="EMBL/GenBank/DDBJ databases">
        <title>Genome sequence of Rhodobacteraceae bacterium D4M1.</title>
        <authorList>
            <person name="Cao J."/>
        </authorList>
    </citation>
    <scope>NUCLEOTIDE SEQUENCE [LARGE SCALE GENOMIC DNA]</scope>
    <source>
        <strain evidence="2 4">D4M1</strain>
    </source>
</reference>
<gene>
    <name evidence="2" type="ORF">FDP22_06710</name>
    <name evidence="3" type="ORF">FDP22_12600</name>
</gene>
<name>A0A5B8FH17_9RHOB</name>
<organism evidence="2 4">
    <name type="scientific">Paroceanicella profunda</name>
    <dbReference type="NCBI Taxonomy" id="2579971"/>
    <lineage>
        <taxon>Bacteria</taxon>
        <taxon>Pseudomonadati</taxon>
        <taxon>Pseudomonadota</taxon>
        <taxon>Alphaproteobacteria</taxon>
        <taxon>Rhodobacterales</taxon>
        <taxon>Paracoccaceae</taxon>
        <taxon>Paroceanicella</taxon>
    </lineage>
</organism>
<dbReference type="KEGG" id="ppru:FDP22_12600"/>
<evidence type="ECO:0000313" key="4">
    <source>
        <dbReference type="Proteomes" id="UP000305888"/>
    </source>
</evidence>
<feature type="compositionally biased region" description="Polar residues" evidence="1">
    <location>
        <begin position="30"/>
        <end position="40"/>
    </location>
</feature>
<feature type="region of interest" description="Disordered" evidence="1">
    <location>
        <begin position="27"/>
        <end position="51"/>
    </location>
</feature>
<keyword evidence="4" id="KW-1185">Reference proteome</keyword>
<dbReference type="RefSeq" id="WP_138579678.1">
    <property type="nucleotide sequence ID" value="NZ_CP040818.1"/>
</dbReference>
<dbReference type="Proteomes" id="UP000305888">
    <property type="component" value="Chromosome"/>
</dbReference>
<evidence type="ECO:0000256" key="1">
    <source>
        <dbReference type="SAM" id="MobiDB-lite"/>
    </source>
</evidence>
<accession>A0A5B8FH17</accession>
<dbReference type="KEGG" id="ppru:FDP22_06710"/>
<dbReference type="OrthoDB" id="9835057at2"/>
<evidence type="ECO:0000313" key="2">
    <source>
        <dbReference type="EMBL" id="QDL91498.1"/>
    </source>
</evidence>
<dbReference type="EMBL" id="CP040818">
    <property type="protein sequence ID" value="QDL92547.1"/>
    <property type="molecule type" value="Genomic_DNA"/>
</dbReference>
<proteinExistence type="predicted"/>
<evidence type="ECO:0000313" key="3">
    <source>
        <dbReference type="EMBL" id="QDL92547.1"/>
    </source>
</evidence>
<evidence type="ECO:0008006" key="5">
    <source>
        <dbReference type="Google" id="ProtNLM"/>
    </source>
</evidence>